<dbReference type="Gene3D" id="3.40.630.30">
    <property type="match status" value="1"/>
</dbReference>
<organism evidence="3 4">
    <name type="scientific">Cladobotryum mycophilum</name>
    <dbReference type="NCBI Taxonomy" id="491253"/>
    <lineage>
        <taxon>Eukaryota</taxon>
        <taxon>Fungi</taxon>
        <taxon>Dikarya</taxon>
        <taxon>Ascomycota</taxon>
        <taxon>Pezizomycotina</taxon>
        <taxon>Sordariomycetes</taxon>
        <taxon>Hypocreomycetidae</taxon>
        <taxon>Hypocreales</taxon>
        <taxon>Hypocreaceae</taxon>
        <taxon>Cladobotryum</taxon>
    </lineage>
</organism>
<feature type="region of interest" description="Disordered" evidence="1">
    <location>
        <begin position="1"/>
        <end position="44"/>
    </location>
</feature>
<feature type="region of interest" description="Disordered" evidence="1">
    <location>
        <begin position="199"/>
        <end position="273"/>
    </location>
</feature>
<keyword evidence="4" id="KW-1185">Reference proteome</keyword>
<accession>A0ABR0STJ3</accession>
<dbReference type="SUPFAM" id="SSF55729">
    <property type="entry name" value="Acyl-CoA N-acyltransferases (Nat)"/>
    <property type="match status" value="1"/>
</dbReference>
<feature type="compositionally biased region" description="Low complexity" evidence="1">
    <location>
        <begin position="592"/>
        <end position="603"/>
    </location>
</feature>
<feature type="compositionally biased region" description="Polar residues" evidence="1">
    <location>
        <begin position="334"/>
        <end position="347"/>
    </location>
</feature>
<dbReference type="EMBL" id="JAVFKD010000004">
    <property type="protein sequence ID" value="KAK5995252.1"/>
    <property type="molecule type" value="Genomic_DNA"/>
</dbReference>
<protein>
    <recommendedName>
        <fullName evidence="2">N-acetyltransferase domain-containing protein</fullName>
    </recommendedName>
</protein>
<feature type="compositionally biased region" description="Low complexity" evidence="1">
    <location>
        <begin position="209"/>
        <end position="241"/>
    </location>
</feature>
<feature type="compositionally biased region" description="Polar residues" evidence="1">
    <location>
        <begin position="139"/>
        <end position="150"/>
    </location>
</feature>
<feature type="compositionally biased region" description="Polar residues" evidence="1">
    <location>
        <begin position="519"/>
        <end position="532"/>
    </location>
</feature>
<dbReference type="InterPro" id="IPR016181">
    <property type="entry name" value="Acyl_CoA_acyltransferase"/>
</dbReference>
<feature type="region of interest" description="Disordered" evidence="1">
    <location>
        <begin position="428"/>
        <end position="479"/>
    </location>
</feature>
<dbReference type="InterPro" id="IPR000182">
    <property type="entry name" value="GNAT_dom"/>
</dbReference>
<feature type="region of interest" description="Disordered" evidence="1">
    <location>
        <begin position="331"/>
        <end position="400"/>
    </location>
</feature>
<feature type="compositionally biased region" description="Low complexity" evidence="1">
    <location>
        <begin position="876"/>
        <end position="885"/>
    </location>
</feature>
<dbReference type="Proteomes" id="UP001338125">
    <property type="component" value="Unassembled WGS sequence"/>
</dbReference>
<evidence type="ECO:0000313" key="3">
    <source>
        <dbReference type="EMBL" id="KAK5995252.1"/>
    </source>
</evidence>
<feature type="compositionally biased region" description="Polar residues" evidence="1">
    <location>
        <begin position="497"/>
        <end position="509"/>
    </location>
</feature>
<gene>
    <name evidence="3" type="ORF">PT974_03651</name>
</gene>
<feature type="compositionally biased region" description="Low complexity" evidence="1">
    <location>
        <begin position="723"/>
        <end position="732"/>
    </location>
</feature>
<sequence>MNRFLTKKKGKEDISGPRPSIDSESSGPFRMFGKNKKIPDEEPKAEVDLTNVLPSSDDFRTSLIMTGLSARFSMLREQDDPNTKVGKASDDSVLFPKRHSKLMQFALDGGLRDITEVESLRSNGYDALSAEEMAAGGSSIMNRSKPTEGNNLFGGRQKIYRIPANGPDVGRDGGMPGRALYDDDVALSGFQKWRLAEKERQLEEDGVNSTSESDSQPTSSRRQTSSTTSSAPSATARNSTADTSAVLAHRAPSVKDPQPNTQNTSGLERSVTRTRRLYEKGLNRELVDQQSSALSRMNSLSTRAFGTLTPDIQSPISGSFGDRRQILSKASAPNLRSFTPSATSSPRSIAEVSSSLERSDSRSGFGANPPLTPPISEAEGQSSAQRKESDSTSVKAQRNIPVDIQTTSFFDDSDSHSMLNQSIGPLTPQLALERPDDDDHPAFRKSALPTPLMLASKMSGSMTPRPEDSPTLGPNTGLSGMVRAHLRSESNASSIYDTNQDAQNGQNASGREVSPAPASISSKQTLSRSPSRIGSEEDEKEKDAFARHLADGARRVREKLTTYVDADPDRATPLPSSPVETPKELNPPRPTLGLLRSKSSRGSLFDRESRDQSRTLKTAISSSNISVLTPSPRKISGETDDFRGRSTQVRDQVVDEADEQDDNVHVGLKAFRQARRELQKVKEMETQQRHQPGTPRPQALRAMSYDTSGPSPYNRMPLEESRNGLGSRSGSRAPSERDRSGSDTSNGGVPSRMRNGSLPEDHVPASPSSTRRMPYMTNGVDYRPRNGSNGGMLPATASTPNLHAPVGAPPLPPINPRRKGGLGRSGEDDSPLASPRMPGGFPGGDDGSDDEMSMEERRQKLRRATSEGNSLHGRARNSPPRNNARPPLPQGTIPNGRAPGVPRHSPPSLSPSEPANRLAPYIWTHQYTLLSPATCFVLDDGAGRAVGYCIGCPDIPAFVAAYGTYVASVLEPSSPHIIRRPDDLDSKQPLFLEGGEVNETALAQWAYNPDLLLLRGNDDLMQEGYTATMHIDLLDEWQGKGWGKKLINSFLQSVQDELAKRDGGGVEKTKTKGIWIGVAGDNSKVVPFYEKQGFVLKDRGRDTSSICMTKDF</sequence>
<evidence type="ECO:0000313" key="4">
    <source>
        <dbReference type="Proteomes" id="UP001338125"/>
    </source>
</evidence>
<feature type="region of interest" description="Disordered" evidence="1">
    <location>
        <begin position="137"/>
        <end position="156"/>
    </location>
</feature>
<feature type="compositionally biased region" description="Basic and acidic residues" evidence="1">
    <location>
        <begin position="604"/>
        <end position="614"/>
    </location>
</feature>
<feature type="region of interest" description="Disordered" evidence="1">
    <location>
        <begin position="681"/>
        <end position="913"/>
    </location>
</feature>
<comment type="caution">
    <text evidence="3">The sequence shown here is derived from an EMBL/GenBank/DDBJ whole genome shotgun (WGS) entry which is preliminary data.</text>
</comment>
<name>A0ABR0STJ3_9HYPO</name>
<evidence type="ECO:0000256" key="1">
    <source>
        <dbReference type="SAM" id="MobiDB-lite"/>
    </source>
</evidence>
<feature type="domain" description="N-acetyltransferase" evidence="2">
    <location>
        <begin position="945"/>
        <end position="1112"/>
    </location>
</feature>
<reference evidence="3 4" key="1">
    <citation type="submission" date="2024-01" db="EMBL/GenBank/DDBJ databases">
        <title>Complete genome of Cladobotryum mycophilum ATHUM6906.</title>
        <authorList>
            <person name="Christinaki A.C."/>
            <person name="Myridakis A.I."/>
            <person name="Kouvelis V.N."/>
        </authorList>
    </citation>
    <scope>NUCLEOTIDE SEQUENCE [LARGE SCALE GENOMIC DNA]</scope>
    <source>
        <strain evidence="3 4">ATHUM6906</strain>
    </source>
</reference>
<feature type="compositionally biased region" description="Polar residues" evidence="1">
    <location>
        <begin position="258"/>
        <end position="267"/>
    </location>
</feature>
<evidence type="ECO:0000259" key="2">
    <source>
        <dbReference type="PROSITE" id="PS51186"/>
    </source>
</evidence>
<feature type="region of interest" description="Disordered" evidence="1">
    <location>
        <begin position="497"/>
        <end position="543"/>
    </location>
</feature>
<feature type="region of interest" description="Disordered" evidence="1">
    <location>
        <begin position="561"/>
        <end position="616"/>
    </location>
</feature>
<dbReference type="PROSITE" id="PS51186">
    <property type="entry name" value="GNAT"/>
    <property type="match status" value="1"/>
</dbReference>
<proteinExistence type="predicted"/>